<accession>A0A0F5IB32</accession>
<dbReference type="EMBL" id="JWIR02000008">
    <property type="protein sequence ID" value="KKB42726.1"/>
    <property type="molecule type" value="Genomic_DNA"/>
</dbReference>
<dbReference type="Proteomes" id="UP000031563">
    <property type="component" value="Unassembled WGS sequence"/>
</dbReference>
<protein>
    <submittedName>
        <fullName evidence="1">Uncharacterized protein</fullName>
    </submittedName>
</protein>
<evidence type="ECO:0000313" key="2">
    <source>
        <dbReference type="Proteomes" id="UP000031563"/>
    </source>
</evidence>
<reference evidence="1" key="1">
    <citation type="submission" date="2015-02" db="EMBL/GenBank/DDBJ databases">
        <title>Genome Assembly of Bacillaceae bacterium MTCC 8252.</title>
        <authorList>
            <person name="Verma A."/>
            <person name="Khatri I."/>
            <person name="Mual P."/>
            <person name="Subramanian S."/>
            <person name="Krishnamurthi S."/>
        </authorList>
    </citation>
    <scope>NUCLEOTIDE SEQUENCE [LARGE SCALE GENOMIC DNA]</scope>
    <source>
        <strain evidence="1">MTCC 8252</strain>
    </source>
</reference>
<dbReference type="STRING" id="1221996.QY95_03747"/>
<evidence type="ECO:0000313" key="1">
    <source>
        <dbReference type="EMBL" id="KKB42726.1"/>
    </source>
</evidence>
<accession>A0A0F5I0S4</accession>
<comment type="caution">
    <text evidence="1">The sequence shown here is derived from an EMBL/GenBank/DDBJ whole genome shotgun (WGS) entry which is preliminary data.</text>
</comment>
<organism evidence="1 2">
    <name type="scientific">Bacillus thermotolerans</name>
    <name type="common">Quasibacillus thermotolerans</name>
    <dbReference type="NCBI Taxonomy" id="1221996"/>
    <lineage>
        <taxon>Bacteria</taxon>
        <taxon>Bacillati</taxon>
        <taxon>Bacillota</taxon>
        <taxon>Bacilli</taxon>
        <taxon>Bacillales</taxon>
        <taxon>Bacillaceae</taxon>
        <taxon>Bacillus</taxon>
    </lineage>
</organism>
<name>A0A0F5IB32_BACTR</name>
<sequence length="71" mass="8187">MGKGLFFNNSYKGGIHHENQSKKLENVNHAGQVIDFKSNQPPTKNKKRGVMKEVGRHKPHFFFAFFPERCA</sequence>
<dbReference type="AlphaFoldDB" id="A0A0F5IB32"/>
<keyword evidence="2" id="KW-1185">Reference proteome</keyword>
<gene>
    <name evidence="1" type="ORF">QY95_03747</name>
</gene>
<proteinExistence type="predicted"/>